<feature type="transmembrane region" description="Helical" evidence="3">
    <location>
        <begin position="20"/>
        <end position="42"/>
    </location>
</feature>
<evidence type="ECO:0000256" key="2">
    <source>
        <dbReference type="ARBA" id="ARBA00041112"/>
    </source>
</evidence>
<dbReference type="Gene3D" id="3.10.129.10">
    <property type="entry name" value="Hotdog Thioesterase"/>
    <property type="match status" value="1"/>
</dbReference>
<dbReference type="Ensembl" id="ENSGAGT00000010688.1">
    <property type="protein sequence ID" value="ENSGAGP00000009304.1"/>
    <property type="gene ID" value="ENSGAGG00000007360.1"/>
</dbReference>
<keyword evidence="3" id="KW-1133">Transmembrane helix</keyword>
<dbReference type="InterPro" id="IPR051490">
    <property type="entry name" value="THEM6_lcsJ_thioesterase"/>
</dbReference>
<dbReference type="PANTHER" id="PTHR12475:SF4">
    <property type="entry name" value="PROTEIN THEM6"/>
    <property type="match status" value="1"/>
</dbReference>
<keyword evidence="3" id="KW-0472">Membrane</keyword>
<dbReference type="SUPFAM" id="SSF54637">
    <property type="entry name" value="Thioesterase/thiol ester dehydrase-isomerase"/>
    <property type="match status" value="1"/>
</dbReference>
<sequence length="266" mass="29511">MLPGGGGRWYSGVPPSFAAVMLLLLLGAGAALFCLLDAWFLLRLPLALLHALWLQPRLRDVLQEQSWPGLVLPSDLDWLLHMNNARYLREADLARSAYLARCGILDALRALGGSVVLAASCARHRRSLRLFERFAVRTRLLGWDGRAFYLEQRFVSPRHGFVCALLLCRLHVVGSSPGRLVQHLYQRQVNSPELPEEVQHWISYNEASSQKLRAESGLGINTKDETAASKMIRKASISLGSSQLAEKRTASPVGTMDCLGKPGQQF</sequence>
<evidence type="ECO:0000313" key="5">
    <source>
        <dbReference type="Proteomes" id="UP000291020"/>
    </source>
</evidence>
<dbReference type="Pfam" id="PF13279">
    <property type="entry name" value="4HBT_2"/>
    <property type="match status" value="1"/>
</dbReference>
<dbReference type="InterPro" id="IPR029069">
    <property type="entry name" value="HotDog_dom_sf"/>
</dbReference>
<reference evidence="4" key="2">
    <citation type="submission" date="2025-08" db="UniProtKB">
        <authorList>
            <consortium name="Ensembl"/>
        </authorList>
    </citation>
    <scope>IDENTIFICATION</scope>
</reference>
<accession>A0A452H3T1</accession>
<dbReference type="Proteomes" id="UP000291020">
    <property type="component" value="Unassembled WGS sequence"/>
</dbReference>
<reference evidence="5" key="1">
    <citation type="journal article" date="2017" name="PLoS ONE">
        <title>The Agassiz's desert tortoise genome provides a resource for the conservation of a threatened species.</title>
        <authorList>
            <person name="Tollis M."/>
            <person name="DeNardo D.F."/>
            <person name="Cornelius J.A."/>
            <person name="Dolby G.A."/>
            <person name="Edwards T."/>
            <person name="Henen B.T."/>
            <person name="Karl A.E."/>
            <person name="Murphy R.W."/>
            <person name="Kusumi K."/>
        </authorList>
    </citation>
    <scope>NUCLEOTIDE SEQUENCE [LARGE SCALE GENOMIC DNA]</scope>
</reference>
<dbReference type="PANTHER" id="PTHR12475">
    <property type="match status" value="1"/>
</dbReference>
<reference evidence="4" key="3">
    <citation type="submission" date="2025-09" db="UniProtKB">
        <authorList>
            <consortium name="Ensembl"/>
        </authorList>
    </citation>
    <scope>IDENTIFICATION</scope>
</reference>
<dbReference type="CDD" id="cd00586">
    <property type="entry name" value="4HBT"/>
    <property type="match status" value="1"/>
</dbReference>
<evidence type="ECO:0000256" key="1">
    <source>
        <dbReference type="ARBA" id="ARBA00038228"/>
    </source>
</evidence>
<keyword evidence="5" id="KW-1185">Reference proteome</keyword>
<comment type="similarity">
    <text evidence="1">Belongs to the THEM6 family.</text>
</comment>
<organism evidence="4 5">
    <name type="scientific">Gopherus agassizii</name>
    <name type="common">Agassiz's desert tortoise</name>
    <dbReference type="NCBI Taxonomy" id="38772"/>
    <lineage>
        <taxon>Eukaryota</taxon>
        <taxon>Metazoa</taxon>
        <taxon>Chordata</taxon>
        <taxon>Craniata</taxon>
        <taxon>Vertebrata</taxon>
        <taxon>Euteleostomi</taxon>
        <taxon>Archelosauria</taxon>
        <taxon>Testudinata</taxon>
        <taxon>Testudines</taxon>
        <taxon>Cryptodira</taxon>
        <taxon>Durocryptodira</taxon>
        <taxon>Testudinoidea</taxon>
        <taxon>Testudinidae</taxon>
        <taxon>Gopherus</taxon>
    </lineage>
</organism>
<keyword evidence="3" id="KW-0812">Transmembrane</keyword>
<protein>
    <recommendedName>
        <fullName evidence="2">Protein THEM6</fullName>
    </recommendedName>
</protein>
<evidence type="ECO:0000313" key="4">
    <source>
        <dbReference type="Ensembl" id="ENSGAGP00000009304.1"/>
    </source>
</evidence>
<proteinExistence type="inferred from homology"/>
<name>A0A452H3T1_9SAUR</name>
<dbReference type="AlphaFoldDB" id="A0A452H3T1"/>
<evidence type="ECO:0000256" key="3">
    <source>
        <dbReference type="SAM" id="Phobius"/>
    </source>
</evidence>